<dbReference type="NCBIfam" id="TIGR02532">
    <property type="entry name" value="IV_pilin_GFxxxE"/>
    <property type="match status" value="1"/>
</dbReference>
<comment type="subcellular location">
    <subcellularLocation>
        <location evidence="1">Membrane</location>
        <topology evidence="1">Single-pass membrane protein</topology>
    </subcellularLocation>
</comment>
<dbReference type="AlphaFoldDB" id="A0A2J0LEB8"/>
<name>A0A2J0LEB8_9BACT</name>
<gene>
    <name evidence="7" type="ORF">COW11_04530</name>
</gene>
<evidence type="ECO:0000256" key="5">
    <source>
        <dbReference type="ARBA" id="ARBA00023136"/>
    </source>
</evidence>
<dbReference type="PANTHER" id="PTHR30093">
    <property type="entry name" value="GENERAL SECRETION PATHWAY PROTEIN G"/>
    <property type="match status" value="1"/>
</dbReference>
<dbReference type="InterPro" id="IPR012902">
    <property type="entry name" value="N_methyl_site"/>
</dbReference>
<dbReference type="EMBL" id="PFGP01000106">
    <property type="protein sequence ID" value="PIW66205.1"/>
    <property type="molecule type" value="Genomic_DNA"/>
</dbReference>
<dbReference type="Pfam" id="PF07963">
    <property type="entry name" value="N_methyl"/>
    <property type="match status" value="1"/>
</dbReference>
<reference evidence="7 8" key="1">
    <citation type="submission" date="2017-09" db="EMBL/GenBank/DDBJ databases">
        <title>Depth-based differentiation of microbial function through sediment-hosted aquifers and enrichment of novel symbionts in the deep terrestrial subsurface.</title>
        <authorList>
            <person name="Probst A.J."/>
            <person name="Ladd B."/>
            <person name="Jarett J.K."/>
            <person name="Geller-Mcgrath D.E."/>
            <person name="Sieber C.M."/>
            <person name="Emerson J.B."/>
            <person name="Anantharaman K."/>
            <person name="Thomas B.C."/>
            <person name="Malmstrom R."/>
            <person name="Stieglmeier M."/>
            <person name="Klingl A."/>
            <person name="Woyke T."/>
            <person name="Ryan C.M."/>
            <person name="Banfield J.F."/>
        </authorList>
    </citation>
    <scope>NUCLEOTIDE SEQUENCE [LARGE SCALE GENOMIC DNA]</scope>
    <source>
        <strain evidence="7">CG12_big_fil_rev_8_21_14_0_65_43_15</strain>
    </source>
</reference>
<keyword evidence="3 6" id="KW-0812">Transmembrane</keyword>
<evidence type="ECO:0008006" key="9">
    <source>
        <dbReference type="Google" id="ProtNLM"/>
    </source>
</evidence>
<keyword evidence="4 6" id="KW-1133">Transmembrane helix</keyword>
<evidence type="ECO:0000256" key="6">
    <source>
        <dbReference type="SAM" id="Phobius"/>
    </source>
</evidence>
<evidence type="ECO:0000256" key="2">
    <source>
        <dbReference type="ARBA" id="ARBA00022481"/>
    </source>
</evidence>
<evidence type="ECO:0000256" key="1">
    <source>
        <dbReference type="ARBA" id="ARBA00004167"/>
    </source>
</evidence>
<evidence type="ECO:0000313" key="8">
    <source>
        <dbReference type="Proteomes" id="UP000231267"/>
    </source>
</evidence>
<evidence type="ECO:0000313" key="7">
    <source>
        <dbReference type="EMBL" id="PIW66205.1"/>
    </source>
</evidence>
<dbReference type="InterPro" id="IPR045584">
    <property type="entry name" value="Pilin-like"/>
</dbReference>
<keyword evidence="2" id="KW-0488">Methylation</keyword>
<dbReference type="Proteomes" id="UP000231267">
    <property type="component" value="Unassembled WGS sequence"/>
</dbReference>
<proteinExistence type="predicted"/>
<keyword evidence="5 6" id="KW-0472">Membrane</keyword>
<comment type="caution">
    <text evidence="7">The sequence shown here is derived from an EMBL/GenBank/DDBJ whole genome shotgun (WGS) entry which is preliminary data.</text>
</comment>
<feature type="transmembrane region" description="Helical" evidence="6">
    <location>
        <begin position="6"/>
        <end position="26"/>
    </location>
</feature>
<sequence>MRKNGFTLIELLIVVIIIGVLANLALPQYKQAIEKARATEAVLMFSHMRTAEFLYYYQWGVFANTSDASAFIDIGDYYGQPLSNRYTDRTNEILKIKLVEKLFKDYYVEAFPKSDTGVLKKYKGGFIAACRKAKEPYMNYVFGMDYDGNIMGQSSLRDYFPAEFSNALDKDYKKETGM</sequence>
<evidence type="ECO:0000256" key="4">
    <source>
        <dbReference type="ARBA" id="ARBA00022989"/>
    </source>
</evidence>
<evidence type="ECO:0000256" key="3">
    <source>
        <dbReference type="ARBA" id="ARBA00022692"/>
    </source>
</evidence>
<dbReference type="SUPFAM" id="SSF54523">
    <property type="entry name" value="Pili subunits"/>
    <property type="match status" value="1"/>
</dbReference>
<accession>A0A2J0LEB8</accession>
<organism evidence="7 8">
    <name type="scientific">Candidatus Taenaricola geysiri</name>
    <dbReference type="NCBI Taxonomy" id="1974752"/>
    <lineage>
        <taxon>Bacteria</taxon>
        <taxon>Pseudomonadati</taxon>
        <taxon>Candidatus Omnitrophota</taxon>
        <taxon>Candidatus Taenaricola</taxon>
    </lineage>
</organism>
<dbReference type="PANTHER" id="PTHR30093:SF44">
    <property type="entry name" value="TYPE II SECRETION SYSTEM CORE PROTEIN G"/>
    <property type="match status" value="1"/>
</dbReference>
<protein>
    <recommendedName>
        <fullName evidence="9">Prepilin-type cleavage/methylation domain-containing protein</fullName>
    </recommendedName>
</protein>
<dbReference type="Gene3D" id="3.30.700.10">
    <property type="entry name" value="Glycoprotein, Type 4 Pilin"/>
    <property type="match status" value="1"/>
</dbReference>
<dbReference type="GO" id="GO:0016020">
    <property type="term" value="C:membrane"/>
    <property type="evidence" value="ECO:0007669"/>
    <property type="project" value="UniProtKB-SubCell"/>
</dbReference>